<feature type="transmembrane region" description="Helical" evidence="1">
    <location>
        <begin position="58"/>
        <end position="81"/>
    </location>
</feature>
<dbReference type="InterPro" id="IPR046216">
    <property type="entry name" value="DUF6249"/>
</dbReference>
<gene>
    <name evidence="3" type="ORF">SAMN05660461_6446</name>
</gene>
<organism evidence="3 4">
    <name type="scientific">Chitinophaga ginsengisegetis</name>
    <dbReference type="NCBI Taxonomy" id="393003"/>
    <lineage>
        <taxon>Bacteria</taxon>
        <taxon>Pseudomonadati</taxon>
        <taxon>Bacteroidota</taxon>
        <taxon>Chitinophagia</taxon>
        <taxon>Chitinophagales</taxon>
        <taxon>Chitinophagaceae</taxon>
        <taxon>Chitinophaga</taxon>
    </lineage>
</organism>
<dbReference type="Proteomes" id="UP000190166">
    <property type="component" value="Unassembled WGS sequence"/>
</dbReference>
<feature type="transmembrane region" description="Helical" evidence="1">
    <location>
        <begin position="87"/>
        <end position="106"/>
    </location>
</feature>
<feature type="transmembrane region" description="Helical" evidence="1">
    <location>
        <begin position="6"/>
        <end position="28"/>
    </location>
</feature>
<dbReference type="RefSeq" id="WP_079473690.1">
    <property type="nucleotide sequence ID" value="NZ_FUZZ01000008.1"/>
</dbReference>
<proteinExistence type="predicted"/>
<keyword evidence="1" id="KW-0472">Membrane</keyword>
<dbReference type="EMBL" id="FUZZ01000008">
    <property type="protein sequence ID" value="SKD10526.1"/>
    <property type="molecule type" value="Genomic_DNA"/>
</dbReference>
<evidence type="ECO:0000313" key="4">
    <source>
        <dbReference type="Proteomes" id="UP000190166"/>
    </source>
</evidence>
<accession>A0A1T5PCW4</accession>
<dbReference type="STRING" id="393003.SAMN05660461_6446"/>
<evidence type="ECO:0000259" key="2">
    <source>
        <dbReference type="Pfam" id="PF19762"/>
    </source>
</evidence>
<keyword evidence="4" id="KW-1185">Reference proteome</keyword>
<keyword evidence="1" id="KW-0812">Transmembrane</keyword>
<evidence type="ECO:0000256" key="1">
    <source>
        <dbReference type="SAM" id="Phobius"/>
    </source>
</evidence>
<feature type="domain" description="DUF6249" evidence="2">
    <location>
        <begin position="11"/>
        <end position="107"/>
    </location>
</feature>
<sequence length="111" mass="12223">MHPKTLVFLLPVALFITIAVVIVAYFNYKLKKHIIDSGITDAAAVEFLRQLSASRREALKWALVLFFGGLGLVVIGFLSFADAESPVPYGIEAIFIALGFGLYYLIVQKDS</sequence>
<dbReference type="Pfam" id="PF19762">
    <property type="entry name" value="DUF6249"/>
    <property type="match status" value="1"/>
</dbReference>
<name>A0A1T5PCW4_9BACT</name>
<reference evidence="3 4" key="1">
    <citation type="submission" date="2017-02" db="EMBL/GenBank/DDBJ databases">
        <authorList>
            <person name="Peterson S.W."/>
        </authorList>
    </citation>
    <scope>NUCLEOTIDE SEQUENCE [LARGE SCALE GENOMIC DNA]</scope>
    <source>
        <strain evidence="3 4">DSM 18108</strain>
    </source>
</reference>
<dbReference type="AlphaFoldDB" id="A0A1T5PCW4"/>
<keyword evidence="1" id="KW-1133">Transmembrane helix</keyword>
<evidence type="ECO:0000313" key="3">
    <source>
        <dbReference type="EMBL" id="SKD10526.1"/>
    </source>
</evidence>
<protein>
    <recommendedName>
        <fullName evidence="2">DUF6249 domain-containing protein</fullName>
    </recommendedName>
</protein>